<feature type="domain" description="Zn(2)-C6 fungal-type" evidence="9">
    <location>
        <begin position="50"/>
        <end position="79"/>
    </location>
</feature>
<feature type="compositionally biased region" description="Basic and acidic residues" evidence="8">
    <location>
        <begin position="706"/>
        <end position="718"/>
    </location>
</feature>
<feature type="compositionally biased region" description="Polar residues" evidence="8">
    <location>
        <begin position="746"/>
        <end position="759"/>
    </location>
</feature>
<dbReference type="AlphaFoldDB" id="A0A383V232"/>
<evidence type="ECO:0000256" key="5">
    <source>
        <dbReference type="ARBA" id="ARBA00023125"/>
    </source>
</evidence>
<dbReference type="CDD" id="cd12148">
    <property type="entry name" value="fungal_TF_MHR"/>
    <property type="match status" value="1"/>
</dbReference>
<dbReference type="GO" id="GO:0008270">
    <property type="term" value="F:zinc ion binding"/>
    <property type="evidence" value="ECO:0007669"/>
    <property type="project" value="InterPro"/>
</dbReference>
<dbReference type="PANTHER" id="PTHR47540:SF1">
    <property type="entry name" value="ACTIVATOR OF STRESS GENES 1-RELATED"/>
    <property type="match status" value="1"/>
</dbReference>
<dbReference type="InterPro" id="IPR051711">
    <property type="entry name" value="Stress_Response_Reg"/>
</dbReference>
<evidence type="ECO:0000313" key="10">
    <source>
        <dbReference type="EMBL" id="SZF05710.1"/>
    </source>
</evidence>
<reference evidence="10 11" key="1">
    <citation type="submission" date="2017-11" db="EMBL/GenBank/DDBJ databases">
        <authorList>
            <person name="Kracher B."/>
        </authorList>
    </citation>
    <scope>NUCLEOTIDE SEQUENCE [LARGE SCALE GENOMIC DNA]</scope>
    <source>
        <strain evidence="10 11">RACE1</strain>
    </source>
</reference>
<dbReference type="InterPro" id="IPR036864">
    <property type="entry name" value="Zn2-C6_fun-type_DNA-bd_sf"/>
</dbReference>
<keyword evidence="7" id="KW-0539">Nucleus</keyword>
<feature type="compositionally biased region" description="Polar residues" evidence="8">
    <location>
        <begin position="138"/>
        <end position="159"/>
    </location>
</feature>
<dbReference type="EMBL" id="UNSH01000083">
    <property type="protein sequence ID" value="SZF05710.1"/>
    <property type="molecule type" value="Genomic_DNA"/>
</dbReference>
<sequence length="898" mass="100393">MDSAPSYINEYAPWVSYEYPVQSQSGDSQRAMITTQSSTQPSKRRRISRACDECRKRKIKCDGISPCGNCTSYYLGCTYCKPSNRQKRPSQKESDQLQVQYREALDKLAVLAPEMDLTRFTEGILTPEFEIDIHSSDDLQTCTSPKSDAQESPNTNHSVTPEHQEEMVRPGDDSNGLTSHSEVVNWEFRGDSSGVSSLLHIRDHVNNDLREYISTPSSYLTFDLYSSDLSPIRLDQSPNKPCGLGDLPPFETAKALCEAAFSEIKIIYCFIHLPTFYQMLSEVYTISSDNLIDGNEQHLNLLFSVLALGYKSGRKGYNKRNRSGYIISETGVYQGLKYFTRARSAIDVSDCGTIPQLQTVLFLIIYLQSASKLDVCYSYIKLAQKSALQMGLHLKQNSKCSPIESEVKLRIFWTIQKMDISMLAILGYPKILDLDTIDQELPTEVDDENITETGRNGYPGSTPSASLQAANAHLRLILILDRVIKFIYPNNKVEGSANNAAATAHVVDHGKVREIEEDLRLWCQGLPVSTPSDRSEEVYNYRTQKFLSLAFAHVQMMLYRPFLSFVSDNTFGNENKNKMSQACASAYYKVCQNVVQIVKEVQKRGIVVGPSWFMINITSFATLSLVYFNCQRSKSSAPLDIHVDAPGGLDVAKLIAQRKRDACSYLSAIKAISNQLSSKTSSTNSTAAPPTPDKDIPSASESLPDENEKNKIDSDLRPCHTKGAPNEEPSDELTQFDESGTEIPNFASNTTQESVSLSRDTSDDEIFEFINFDGDEGLRAETVKVVETEKVVEAEKVVETEKAVETEKVVETEKAVETEKVVETTSQDMESAQNVSSEDIDFPVQTLSMDDFLDTWKYDNGVPDVEDMIETGLCLEESRVKMADCFKSQKSKTNDSND</sequence>
<dbReference type="Pfam" id="PF00172">
    <property type="entry name" value="Zn_clus"/>
    <property type="match status" value="1"/>
</dbReference>
<evidence type="ECO:0000313" key="11">
    <source>
        <dbReference type="Proteomes" id="UP000275772"/>
    </source>
</evidence>
<dbReference type="GO" id="GO:0006351">
    <property type="term" value="P:DNA-templated transcription"/>
    <property type="evidence" value="ECO:0007669"/>
    <property type="project" value="InterPro"/>
</dbReference>
<dbReference type="Gene3D" id="4.10.240.10">
    <property type="entry name" value="Zn(2)-C6 fungal-type DNA-binding domain"/>
    <property type="match status" value="1"/>
</dbReference>
<dbReference type="GO" id="GO:0000981">
    <property type="term" value="F:DNA-binding transcription factor activity, RNA polymerase II-specific"/>
    <property type="evidence" value="ECO:0007669"/>
    <property type="project" value="InterPro"/>
</dbReference>
<feature type="compositionally biased region" description="Low complexity" evidence="8">
    <location>
        <begin position="678"/>
        <end position="688"/>
    </location>
</feature>
<keyword evidence="3" id="KW-0862">Zinc</keyword>
<feature type="region of interest" description="Disordered" evidence="8">
    <location>
        <begin position="136"/>
        <end position="179"/>
    </location>
</feature>
<dbReference type="PANTHER" id="PTHR47540">
    <property type="entry name" value="THIAMINE REPRESSIBLE GENES REGULATORY PROTEIN THI5"/>
    <property type="match status" value="1"/>
</dbReference>
<dbReference type="VEuPathDB" id="FungiDB:BLGHR1_16513"/>
<dbReference type="Proteomes" id="UP000275772">
    <property type="component" value="Unassembled WGS sequence"/>
</dbReference>
<proteinExistence type="predicted"/>
<dbReference type="GO" id="GO:0045944">
    <property type="term" value="P:positive regulation of transcription by RNA polymerase II"/>
    <property type="evidence" value="ECO:0007669"/>
    <property type="project" value="TreeGrafter"/>
</dbReference>
<dbReference type="PROSITE" id="PS00463">
    <property type="entry name" value="ZN2_CY6_FUNGAL_1"/>
    <property type="match status" value="1"/>
</dbReference>
<evidence type="ECO:0000256" key="8">
    <source>
        <dbReference type="SAM" id="MobiDB-lite"/>
    </source>
</evidence>
<evidence type="ECO:0000256" key="3">
    <source>
        <dbReference type="ARBA" id="ARBA00022833"/>
    </source>
</evidence>
<accession>A0A383V232</accession>
<organism evidence="10 11">
    <name type="scientific">Blumeria hordei</name>
    <name type="common">Barley powdery mildew</name>
    <name type="synonym">Blumeria graminis f. sp. hordei</name>
    <dbReference type="NCBI Taxonomy" id="2867405"/>
    <lineage>
        <taxon>Eukaryota</taxon>
        <taxon>Fungi</taxon>
        <taxon>Dikarya</taxon>
        <taxon>Ascomycota</taxon>
        <taxon>Pezizomycotina</taxon>
        <taxon>Leotiomycetes</taxon>
        <taxon>Erysiphales</taxon>
        <taxon>Erysiphaceae</taxon>
        <taxon>Blumeria</taxon>
    </lineage>
</organism>
<evidence type="ECO:0000256" key="4">
    <source>
        <dbReference type="ARBA" id="ARBA00023015"/>
    </source>
</evidence>
<feature type="compositionally biased region" description="Basic and acidic residues" evidence="8">
    <location>
        <begin position="160"/>
        <end position="172"/>
    </location>
</feature>
<dbReference type="InterPro" id="IPR007219">
    <property type="entry name" value="XnlR_reg_dom"/>
</dbReference>
<dbReference type="GO" id="GO:0005634">
    <property type="term" value="C:nucleus"/>
    <property type="evidence" value="ECO:0007669"/>
    <property type="project" value="UniProtKB-SubCell"/>
</dbReference>
<feature type="region of interest" description="Disordered" evidence="8">
    <location>
        <begin position="678"/>
        <end position="736"/>
    </location>
</feature>
<evidence type="ECO:0000259" key="9">
    <source>
        <dbReference type="PROSITE" id="PS50048"/>
    </source>
</evidence>
<keyword evidence="2" id="KW-0479">Metal-binding</keyword>
<dbReference type="SUPFAM" id="SSF57701">
    <property type="entry name" value="Zn2/Cys6 DNA-binding domain"/>
    <property type="match status" value="1"/>
</dbReference>
<evidence type="ECO:0000256" key="7">
    <source>
        <dbReference type="ARBA" id="ARBA00023242"/>
    </source>
</evidence>
<gene>
    <name evidence="10" type="ORF">BLGHR1_16513</name>
</gene>
<keyword evidence="6" id="KW-0804">Transcription</keyword>
<feature type="region of interest" description="Disordered" evidence="8">
    <location>
        <begin position="741"/>
        <end position="760"/>
    </location>
</feature>
<dbReference type="Pfam" id="PF04082">
    <property type="entry name" value="Fungal_trans"/>
    <property type="match status" value="1"/>
</dbReference>
<dbReference type="CDD" id="cd00067">
    <property type="entry name" value="GAL4"/>
    <property type="match status" value="1"/>
</dbReference>
<dbReference type="InterPro" id="IPR001138">
    <property type="entry name" value="Zn2Cys6_DnaBD"/>
</dbReference>
<evidence type="ECO:0000256" key="1">
    <source>
        <dbReference type="ARBA" id="ARBA00004123"/>
    </source>
</evidence>
<dbReference type="GO" id="GO:0043565">
    <property type="term" value="F:sequence-specific DNA binding"/>
    <property type="evidence" value="ECO:0007669"/>
    <property type="project" value="TreeGrafter"/>
</dbReference>
<dbReference type="PROSITE" id="PS50048">
    <property type="entry name" value="ZN2_CY6_FUNGAL_2"/>
    <property type="match status" value="1"/>
</dbReference>
<evidence type="ECO:0000256" key="6">
    <source>
        <dbReference type="ARBA" id="ARBA00023163"/>
    </source>
</evidence>
<dbReference type="SMART" id="SM00906">
    <property type="entry name" value="Fungal_trans"/>
    <property type="match status" value="1"/>
</dbReference>
<name>A0A383V232_BLUHO</name>
<evidence type="ECO:0000256" key="2">
    <source>
        <dbReference type="ARBA" id="ARBA00022723"/>
    </source>
</evidence>
<comment type="subcellular location">
    <subcellularLocation>
        <location evidence="1">Nucleus</location>
    </subcellularLocation>
</comment>
<keyword evidence="5" id="KW-0238">DNA-binding</keyword>
<protein>
    <recommendedName>
        <fullName evidence="9">Zn(2)-C6 fungal-type domain-containing protein</fullName>
    </recommendedName>
</protein>
<dbReference type="SMART" id="SM00066">
    <property type="entry name" value="GAL4"/>
    <property type="match status" value="1"/>
</dbReference>
<keyword evidence="4" id="KW-0805">Transcription regulation</keyword>